<gene>
    <name evidence="2" type="ORF">SAMN02745671_00865</name>
</gene>
<dbReference type="PANTHER" id="PTHR33877:SF1">
    <property type="entry name" value="TYPE IV METHYL-DIRECTED RESTRICTION ENZYME ECOKMCRA"/>
    <property type="match status" value="1"/>
</dbReference>
<dbReference type="InterPro" id="IPR003615">
    <property type="entry name" value="HNH_nuc"/>
</dbReference>
<dbReference type="Gene3D" id="1.10.30.50">
    <property type="match status" value="1"/>
</dbReference>
<evidence type="ECO:0000259" key="1">
    <source>
        <dbReference type="SMART" id="SM00507"/>
    </source>
</evidence>
<keyword evidence="2" id="KW-0255">Endonuclease</keyword>
<evidence type="ECO:0000313" key="3">
    <source>
        <dbReference type="Proteomes" id="UP000191240"/>
    </source>
</evidence>
<organism evidence="2 3">
    <name type="scientific">Anaerovibrio lipolyticus DSM 3074</name>
    <dbReference type="NCBI Taxonomy" id="1120997"/>
    <lineage>
        <taxon>Bacteria</taxon>
        <taxon>Bacillati</taxon>
        <taxon>Bacillota</taxon>
        <taxon>Negativicutes</taxon>
        <taxon>Selenomonadales</taxon>
        <taxon>Selenomonadaceae</taxon>
        <taxon>Anaerovibrio</taxon>
    </lineage>
</organism>
<name>A0A1M6BWB3_9FIRM</name>
<dbReference type="InterPro" id="IPR052892">
    <property type="entry name" value="NA-targeting_endonuclease"/>
</dbReference>
<keyword evidence="2" id="KW-0378">Hydrolase</keyword>
<proteinExistence type="predicted"/>
<dbReference type="EMBL" id="FQYW01000007">
    <property type="protein sequence ID" value="SHI52778.1"/>
    <property type="molecule type" value="Genomic_DNA"/>
</dbReference>
<dbReference type="CDD" id="cd00085">
    <property type="entry name" value="HNHc"/>
    <property type="match status" value="1"/>
</dbReference>
<dbReference type="Pfam" id="PF13395">
    <property type="entry name" value="HNH_4"/>
    <property type="match status" value="1"/>
</dbReference>
<reference evidence="2 3" key="1">
    <citation type="submission" date="2016-11" db="EMBL/GenBank/DDBJ databases">
        <authorList>
            <person name="Jaros S."/>
            <person name="Januszkiewicz K."/>
            <person name="Wedrychowicz H."/>
        </authorList>
    </citation>
    <scope>NUCLEOTIDE SEQUENCE [LARGE SCALE GENOMIC DNA]</scope>
    <source>
        <strain evidence="2 3">DSM 3074</strain>
    </source>
</reference>
<feature type="domain" description="HNH nuclease" evidence="1">
    <location>
        <begin position="224"/>
        <end position="273"/>
    </location>
</feature>
<dbReference type="GO" id="GO:0004519">
    <property type="term" value="F:endonuclease activity"/>
    <property type="evidence" value="ECO:0007669"/>
    <property type="project" value="UniProtKB-KW"/>
</dbReference>
<dbReference type="AlphaFoldDB" id="A0A1M6BWB3"/>
<keyword evidence="2" id="KW-0540">Nuclease</keyword>
<sequence length="332" mass="39444">MAGWDLKYGPIKEFYINDDRIWSLFNYVFSDSCRKRNTYKYGLIKSLLDSLFSGKKTGMGIFYTYEELFARFTENYWNLVIKYDLRQMRPDGNSRLSKIETILKRAATSNGILSTLEFSAIDKIERNKIVQLVTADCKKYVVGALYADFDGYIYAFDLNAEGLTLSYCFYEFMLKYKAELERLNYYSWAKFLEKVNQDNLVVRVIEKLELATPRRSDLSVYREILRKEFEENTCFYCGRKLKDNVHVDHFIPWSFVKDDKLWNFVLSCPTCNERKNNRVPSKEYLLQINNRNKILQKSHDIVILSDFESYTDGLLDSMWEYAKRSGIKEFNW</sequence>
<dbReference type="Proteomes" id="UP000191240">
    <property type="component" value="Unassembled WGS sequence"/>
</dbReference>
<protein>
    <submittedName>
        <fullName evidence="2">HNH endonuclease</fullName>
    </submittedName>
</protein>
<dbReference type="SMART" id="SM00507">
    <property type="entry name" value="HNHc"/>
    <property type="match status" value="1"/>
</dbReference>
<evidence type="ECO:0000313" key="2">
    <source>
        <dbReference type="EMBL" id="SHI52778.1"/>
    </source>
</evidence>
<dbReference type="PANTHER" id="PTHR33877">
    <property type="entry name" value="SLL1193 PROTEIN"/>
    <property type="match status" value="1"/>
</dbReference>
<accession>A0A1M6BWB3</accession>